<gene>
    <name evidence="2" type="ORF">HNR12_002023</name>
</gene>
<evidence type="ECO:0000256" key="1">
    <source>
        <dbReference type="SAM" id="MobiDB-lite"/>
    </source>
</evidence>
<dbReference type="EMBL" id="JACCFO010000001">
    <property type="protein sequence ID" value="NYI95746.1"/>
    <property type="molecule type" value="Genomic_DNA"/>
</dbReference>
<dbReference type="Pfam" id="PF13826">
    <property type="entry name" value="Monooxy_af470-like"/>
    <property type="match status" value="1"/>
</dbReference>
<comment type="caution">
    <text evidence="2">The sequence shown here is derived from an EMBL/GenBank/DDBJ whole genome shotgun (WGS) entry which is preliminary data.</text>
</comment>
<dbReference type="InterPro" id="IPR025444">
    <property type="entry name" value="Monooxy_af470"/>
</dbReference>
<organism evidence="2 3">
    <name type="scientific">Streptomonospora nanhaiensis</name>
    <dbReference type="NCBI Taxonomy" id="1323731"/>
    <lineage>
        <taxon>Bacteria</taxon>
        <taxon>Bacillati</taxon>
        <taxon>Actinomycetota</taxon>
        <taxon>Actinomycetes</taxon>
        <taxon>Streptosporangiales</taxon>
        <taxon>Nocardiopsidaceae</taxon>
        <taxon>Streptomonospora</taxon>
    </lineage>
</organism>
<reference evidence="2 3" key="1">
    <citation type="submission" date="2020-07" db="EMBL/GenBank/DDBJ databases">
        <title>Sequencing the genomes of 1000 actinobacteria strains.</title>
        <authorList>
            <person name="Klenk H.-P."/>
        </authorList>
    </citation>
    <scope>NUCLEOTIDE SEQUENCE [LARGE SCALE GENOMIC DNA]</scope>
    <source>
        <strain evidence="2 3">DSM 45927</strain>
    </source>
</reference>
<dbReference type="Proteomes" id="UP000575985">
    <property type="component" value="Unassembled WGS sequence"/>
</dbReference>
<name>A0A853BMD4_9ACTN</name>
<evidence type="ECO:0000313" key="2">
    <source>
        <dbReference type="EMBL" id="NYI95746.1"/>
    </source>
</evidence>
<sequence length="181" mass="20065">MPQTQVRRTTTEPRESLTVFLLGVRVNALLRPRRWMWINRAFLAMSSELRADPALGLLHERVLPSARGVTAVQYWESTRALMDYARRATHSAAWQRYLREGGAGAGVWHETYEIGAPQSERAEQGAGYEAVYLNMPDHGLGRALGTVPVDRSTRRALDRLARRRTRGGTGAGAAAAAPDAR</sequence>
<evidence type="ECO:0008006" key="4">
    <source>
        <dbReference type="Google" id="ProtNLM"/>
    </source>
</evidence>
<keyword evidence="3" id="KW-1185">Reference proteome</keyword>
<accession>A0A853BMD4</accession>
<proteinExistence type="predicted"/>
<dbReference type="AlphaFoldDB" id="A0A853BMD4"/>
<feature type="region of interest" description="Disordered" evidence="1">
    <location>
        <begin position="162"/>
        <end position="181"/>
    </location>
</feature>
<feature type="compositionally biased region" description="Low complexity" evidence="1">
    <location>
        <begin position="172"/>
        <end position="181"/>
    </location>
</feature>
<protein>
    <recommendedName>
        <fullName evidence="4">DUF4188 domain-containing protein</fullName>
    </recommendedName>
</protein>
<dbReference type="RefSeq" id="WP_179767222.1">
    <property type="nucleotide sequence ID" value="NZ_JACCFO010000001.1"/>
</dbReference>
<evidence type="ECO:0000313" key="3">
    <source>
        <dbReference type="Proteomes" id="UP000575985"/>
    </source>
</evidence>